<dbReference type="Pfam" id="PF13424">
    <property type="entry name" value="TPR_12"/>
    <property type="match status" value="1"/>
</dbReference>
<proteinExistence type="inferred from homology"/>
<protein>
    <submittedName>
        <fullName evidence="8">Tetratricopeptide (TPR) repeat protein</fullName>
    </submittedName>
</protein>
<dbReference type="SMART" id="SM00530">
    <property type="entry name" value="HTH_XRE"/>
    <property type="match status" value="1"/>
</dbReference>
<evidence type="ECO:0000256" key="4">
    <source>
        <dbReference type="ARBA" id="ARBA00022803"/>
    </source>
</evidence>
<dbReference type="Gene3D" id="1.10.260.40">
    <property type="entry name" value="lambda repressor-like DNA-binding domains"/>
    <property type="match status" value="1"/>
</dbReference>
<keyword evidence="2" id="KW-0963">Cytoplasm</keyword>
<dbReference type="InterPro" id="IPR010982">
    <property type="entry name" value="Lambda_DNA-bd_dom_sf"/>
</dbReference>
<organism evidence="8 9">
    <name type="scientific">Metaclostridioides mangenotii</name>
    <dbReference type="NCBI Taxonomy" id="1540"/>
    <lineage>
        <taxon>Bacteria</taxon>
        <taxon>Bacillati</taxon>
        <taxon>Bacillota</taxon>
        <taxon>Clostridia</taxon>
        <taxon>Peptostreptococcales</taxon>
        <taxon>Peptostreptococcaceae</taxon>
        <taxon>Metaclostridioides</taxon>
    </lineage>
</organism>
<dbReference type="InterPro" id="IPR019734">
    <property type="entry name" value="TPR_rpt"/>
</dbReference>
<evidence type="ECO:0000313" key="9">
    <source>
        <dbReference type="Proteomes" id="UP000767291"/>
    </source>
</evidence>
<reference evidence="8 9" key="1">
    <citation type="submission" date="2021-03" db="EMBL/GenBank/DDBJ databases">
        <title>Genomic Encyclopedia of Type Strains, Phase IV (KMG-IV): sequencing the most valuable type-strain genomes for metagenomic binning, comparative biology and taxonomic classification.</title>
        <authorList>
            <person name="Goeker M."/>
        </authorList>
    </citation>
    <scope>NUCLEOTIDE SEQUENCE [LARGE SCALE GENOMIC DNA]</scope>
    <source>
        <strain evidence="8 9">DSM 1289</strain>
    </source>
</reference>
<comment type="caution">
    <text evidence="8">The sequence shown here is derived from an EMBL/GenBank/DDBJ whole genome shotgun (WGS) entry which is preliminary data.</text>
</comment>
<dbReference type="Gene3D" id="1.25.40.10">
    <property type="entry name" value="Tetratricopeptide repeat domain"/>
    <property type="match status" value="3"/>
</dbReference>
<keyword evidence="3" id="KW-0677">Repeat</keyword>
<evidence type="ECO:0000256" key="2">
    <source>
        <dbReference type="ARBA" id="ARBA00022490"/>
    </source>
</evidence>
<feature type="repeat" description="TPR" evidence="6">
    <location>
        <begin position="276"/>
        <end position="309"/>
    </location>
</feature>
<dbReference type="PANTHER" id="PTHR46630:SF1">
    <property type="entry name" value="TETRATRICOPEPTIDE REPEAT PROTEIN 29"/>
    <property type="match status" value="1"/>
</dbReference>
<evidence type="ECO:0000256" key="6">
    <source>
        <dbReference type="PROSITE-ProRule" id="PRU00339"/>
    </source>
</evidence>
<gene>
    <name evidence="8" type="ORF">J2Z43_002946</name>
</gene>
<accession>A0ABS4EEW1</accession>
<dbReference type="SUPFAM" id="SSF48452">
    <property type="entry name" value="TPR-like"/>
    <property type="match status" value="3"/>
</dbReference>
<sequence length="430" mass="49401">MEILSLGEKIKKLRKEKNMTLKELAGDRITAAQISHIERDKSHTSYDLLEYLSDKLGVSVEYLLENKEMQSKKLTDNLILKIEIYINTGKLAEAEDTIGKTLDICKKYDLVENYGRCSFLLANIRLKQEQYDLAVVNFEKALYFFIRKNDKINIFNCYLNIGMVYMKQNLYGVAITHFNFAEELIAENKFGDYNTYKDLYSKIALCYIKTNKPDKSLFYVDKVNELDCRNGVDSEVDLLVLKANNLFKLGKLEESKILFKKALKLLEGDNDKNILADVYLNISDVYTHLGNVDKVIEYSQRAYDIKTDSGGDHMMEGLFKIISAYIQKSDYSLAKKYCKIALAASIKNKDKISEYTVLKKYSDICKEQGESNLSVEYLAKSIDIVSSLGDRKVLAGMYIDMGKIYSNISKESELEYYQKGLDMYKDLGII</sequence>
<dbReference type="PROSITE" id="PS50005">
    <property type="entry name" value="TPR"/>
    <property type="match status" value="1"/>
</dbReference>
<keyword evidence="4 6" id="KW-0802">TPR repeat</keyword>
<dbReference type="RefSeq" id="WP_209457774.1">
    <property type="nucleotide sequence ID" value="NZ_BAAACS010000006.1"/>
</dbReference>
<dbReference type="InterPro" id="IPR011990">
    <property type="entry name" value="TPR-like_helical_dom_sf"/>
</dbReference>
<dbReference type="SUPFAM" id="SSF47413">
    <property type="entry name" value="lambda repressor-like DNA-binding domains"/>
    <property type="match status" value="1"/>
</dbReference>
<dbReference type="Pfam" id="PF12844">
    <property type="entry name" value="HTH_19"/>
    <property type="match status" value="1"/>
</dbReference>
<keyword evidence="9" id="KW-1185">Reference proteome</keyword>
<dbReference type="SMART" id="SM00028">
    <property type="entry name" value="TPR"/>
    <property type="match status" value="7"/>
</dbReference>
<evidence type="ECO:0000259" key="7">
    <source>
        <dbReference type="PROSITE" id="PS50943"/>
    </source>
</evidence>
<evidence type="ECO:0000256" key="5">
    <source>
        <dbReference type="ARBA" id="ARBA00038253"/>
    </source>
</evidence>
<dbReference type="EMBL" id="JAGGJX010000009">
    <property type="protein sequence ID" value="MBP1856493.1"/>
    <property type="molecule type" value="Genomic_DNA"/>
</dbReference>
<evidence type="ECO:0000313" key="8">
    <source>
        <dbReference type="EMBL" id="MBP1856493.1"/>
    </source>
</evidence>
<comment type="subcellular location">
    <subcellularLocation>
        <location evidence="1">Cytoplasm</location>
    </subcellularLocation>
</comment>
<dbReference type="Proteomes" id="UP000767291">
    <property type="component" value="Unassembled WGS sequence"/>
</dbReference>
<feature type="domain" description="HTH cro/C1-type" evidence="7">
    <location>
        <begin position="10"/>
        <end position="63"/>
    </location>
</feature>
<evidence type="ECO:0000256" key="1">
    <source>
        <dbReference type="ARBA" id="ARBA00004496"/>
    </source>
</evidence>
<dbReference type="PROSITE" id="PS50943">
    <property type="entry name" value="HTH_CROC1"/>
    <property type="match status" value="1"/>
</dbReference>
<comment type="similarity">
    <text evidence="5">Belongs to the Rap family.</text>
</comment>
<dbReference type="InterPro" id="IPR001387">
    <property type="entry name" value="Cro/C1-type_HTH"/>
</dbReference>
<name>A0ABS4EEW1_9FIRM</name>
<dbReference type="InterPro" id="IPR051476">
    <property type="entry name" value="Bac_ResReg_Asp_Phosphatase"/>
</dbReference>
<dbReference type="CDD" id="cd00093">
    <property type="entry name" value="HTH_XRE"/>
    <property type="match status" value="1"/>
</dbReference>
<dbReference type="PANTHER" id="PTHR46630">
    <property type="entry name" value="TETRATRICOPEPTIDE REPEAT PROTEIN 29"/>
    <property type="match status" value="1"/>
</dbReference>
<evidence type="ECO:0000256" key="3">
    <source>
        <dbReference type="ARBA" id="ARBA00022737"/>
    </source>
</evidence>